<organism evidence="1">
    <name type="scientific">marine sediment metagenome</name>
    <dbReference type="NCBI Taxonomy" id="412755"/>
    <lineage>
        <taxon>unclassified sequences</taxon>
        <taxon>metagenomes</taxon>
        <taxon>ecological metagenomes</taxon>
    </lineage>
</organism>
<accession>X1UU31</accession>
<name>X1UU31_9ZZZZ</name>
<comment type="caution">
    <text evidence="1">The sequence shown here is derived from an EMBL/GenBank/DDBJ whole genome shotgun (WGS) entry which is preliminary data.</text>
</comment>
<sequence length="58" mass="7632">KEFYEIYYPNFYRERYKPLLRDMKLFKNKDTNCERPEFWYWYFTHYLIENIYPSINIQ</sequence>
<gene>
    <name evidence="1" type="ORF">S12H4_51805</name>
</gene>
<dbReference type="EMBL" id="BARW01032784">
    <property type="protein sequence ID" value="GAJ03406.1"/>
    <property type="molecule type" value="Genomic_DNA"/>
</dbReference>
<proteinExistence type="predicted"/>
<reference evidence="1" key="1">
    <citation type="journal article" date="2014" name="Front. Microbiol.">
        <title>High frequency of phylogenetically diverse reductive dehalogenase-homologous genes in deep subseafloor sedimentary metagenomes.</title>
        <authorList>
            <person name="Kawai M."/>
            <person name="Futagami T."/>
            <person name="Toyoda A."/>
            <person name="Takaki Y."/>
            <person name="Nishi S."/>
            <person name="Hori S."/>
            <person name="Arai W."/>
            <person name="Tsubouchi T."/>
            <person name="Morono Y."/>
            <person name="Uchiyama I."/>
            <person name="Ito T."/>
            <person name="Fujiyama A."/>
            <person name="Inagaki F."/>
            <person name="Takami H."/>
        </authorList>
    </citation>
    <scope>NUCLEOTIDE SEQUENCE</scope>
    <source>
        <strain evidence="1">Expedition CK06-06</strain>
    </source>
</reference>
<protein>
    <submittedName>
        <fullName evidence="1">Uncharacterized protein</fullName>
    </submittedName>
</protein>
<dbReference type="AlphaFoldDB" id="X1UU31"/>
<evidence type="ECO:0000313" key="1">
    <source>
        <dbReference type="EMBL" id="GAJ03406.1"/>
    </source>
</evidence>
<feature type="non-terminal residue" evidence="1">
    <location>
        <position position="1"/>
    </location>
</feature>